<protein>
    <recommendedName>
        <fullName evidence="3">Catalase</fullName>
    </recommendedName>
</protein>
<gene>
    <name evidence="1" type="ORF">HFP15_00250</name>
</gene>
<dbReference type="SUPFAM" id="SSF56634">
    <property type="entry name" value="Heme-dependent catalase-like"/>
    <property type="match status" value="1"/>
</dbReference>
<keyword evidence="2" id="KW-1185">Reference proteome</keyword>
<evidence type="ECO:0000313" key="2">
    <source>
        <dbReference type="Proteomes" id="UP000715441"/>
    </source>
</evidence>
<dbReference type="Gene3D" id="2.40.180.10">
    <property type="entry name" value="Catalase core domain"/>
    <property type="match status" value="1"/>
</dbReference>
<comment type="caution">
    <text evidence="1">The sequence shown here is derived from an EMBL/GenBank/DDBJ whole genome shotgun (WGS) entry which is preliminary data.</text>
</comment>
<name>A0ABX1IYX9_9PSEU</name>
<evidence type="ECO:0008006" key="3">
    <source>
        <dbReference type="Google" id="ProtNLM"/>
    </source>
</evidence>
<proteinExistence type="predicted"/>
<dbReference type="InterPro" id="IPR020835">
    <property type="entry name" value="Catalase_sf"/>
</dbReference>
<organism evidence="1 2">
    <name type="scientific">Amycolatopsis acididurans</name>
    <dbReference type="NCBI Taxonomy" id="2724524"/>
    <lineage>
        <taxon>Bacteria</taxon>
        <taxon>Bacillati</taxon>
        <taxon>Actinomycetota</taxon>
        <taxon>Actinomycetes</taxon>
        <taxon>Pseudonocardiales</taxon>
        <taxon>Pseudonocardiaceae</taxon>
        <taxon>Amycolatopsis</taxon>
    </lineage>
</organism>
<dbReference type="Proteomes" id="UP000715441">
    <property type="component" value="Unassembled WGS sequence"/>
</dbReference>
<accession>A0ABX1IYX9</accession>
<reference evidence="1 2" key="1">
    <citation type="submission" date="2020-04" db="EMBL/GenBank/DDBJ databases">
        <title>Novel species.</title>
        <authorList>
            <person name="Teo W.F.A."/>
            <person name="Lipun K."/>
            <person name="Srisuk N."/>
            <person name="Duangmal K."/>
        </authorList>
    </citation>
    <scope>NUCLEOTIDE SEQUENCE [LARGE SCALE GENOMIC DNA]</scope>
    <source>
        <strain evidence="1 2">K13G38</strain>
    </source>
</reference>
<sequence>MNWKQRLTDAVLGLVTLERRIDPYVRPAFDAVFRARVQAAVQTLLSLRVPHGSARAEETTLPGETEAMAQIIDLMSRFLWREYAPGQAERAGNTKTYGVVKASLEIAGQLPVPLRHGLFASARTYPAWVRFAGPGPSAPPDLQDNGILSIGVKAVGVPGPKLLDDERHTQDLTGISSPSFTTPNVVENAKLQRQIWNRSPLWYFVNPFDNHLADLVMQGLYARTHTSPLETPYWSCAAYLLGEGRAMQYRFVPRGRRRTRVPWNPGDDYLRDALWERLGASEASFDLLVQVQTDPDRMPVEDASIVWPDRLSPPVRVGVLRIPVQHYDAAEQRARAASLSINPWHTTAENRPLGNQNRARREIYTHLSRLRQDMNMVAHVEPGAATFFPEPHTEDLHVR</sequence>
<dbReference type="RefSeq" id="WP_168510106.1">
    <property type="nucleotide sequence ID" value="NZ_JAAXLS010000001.1"/>
</dbReference>
<evidence type="ECO:0000313" key="1">
    <source>
        <dbReference type="EMBL" id="NKQ51310.1"/>
    </source>
</evidence>
<dbReference type="EMBL" id="JAAXLS010000001">
    <property type="protein sequence ID" value="NKQ51310.1"/>
    <property type="molecule type" value="Genomic_DNA"/>
</dbReference>